<dbReference type="Gene3D" id="2.170.130.10">
    <property type="entry name" value="TonB-dependent receptor, plug domain"/>
    <property type="match status" value="1"/>
</dbReference>
<feature type="signal peptide" evidence="12">
    <location>
        <begin position="1"/>
        <end position="24"/>
    </location>
</feature>
<sequence length="955" mass="102254">MKLNRLVGRLAALGLAAHACAVLAQSDTGAKLERVEVTGSSIKRLVDEGALPLEVITADQIRQKGLTSAEDVLRSLSANAANANNAVSSNSVFGQEGDRLAGGGAYANLRGLGPTGTLVLLNGRRLSNQGTSGGSVDLNAIPLEMIDRIEVLKDGASATYGTDAIGGVINFILKRDYQGVQGSVNFSTPLTGPRGKQRKVNLTAGWGDMATQGFNISGSLTHSSNDILRGSDRPWALGYQPDRGLAPDTSSSPFFANIIGQANSALTTAGSTIGTTDTTKYTVLNALALTNQCAAVPFGVSQLANPTVLSGLGYTKANSTYRCGTDYGRQYMLSAPSQTTSGVVKASFNLGKDATGFVEFVGSRYYSLGEFTPYQFSTTALGLNTTVNGKLYDHGADYPVDGPYYVNMKALYGANQFDPTKPIAYRLRMWDWGYRVLGNESVNDRLTAGVEGSFGDYDYRVSLARGKASGYQEMVDGYADTTKLVNLLASGVYNPFLLPGQTQTAAAMQAVEATKVHGRLAGGSTQVDQLLANISGPLMKLPAGDLSFAVGTDLRREFYGYSGTQTYSCVSSFSPANMAATNSVMGCPGNASAPDMTRNVGAVYGELLIPALKSLEFDVALRYDHYQQVGSTTNPKVGFKFTPNADLLLRGSYNTGFRAPTPQQLNLGTVQLATTGSFADPVKCPNPTGNNDPSCQLNSIPYLSGGNAKLKPEKSRQGSLGVVFSPARDMTLSMDYWQIKMIDRIHNLTPTQELQNYSVFADNFIRDASGNITLIQAGWINAGGSMTKGLDLTGNWTTTLGGNKLTTTLSATKMISAKEQLISSTPMIQYVGQWTNTTLYLPWKGSLTTSYKMPTLTTTLSANYSSGYWDEDHTTFTTVPELQRRKISKYVTFNLVGTFTGVKDLTLSAGILNLFDRDPPFTWHDVDNAVGTGWDPRVADPRGRTVQLTASYKFF</sequence>
<proteinExistence type="inferred from homology"/>
<keyword evidence="3 10" id="KW-0813">Transport</keyword>
<evidence type="ECO:0000256" key="7">
    <source>
        <dbReference type="ARBA" id="ARBA00023136"/>
    </source>
</evidence>
<dbReference type="Pfam" id="PF07715">
    <property type="entry name" value="Plug"/>
    <property type="match status" value="1"/>
</dbReference>
<keyword evidence="16" id="KW-1185">Reference proteome</keyword>
<keyword evidence="4 10" id="KW-1134">Transmembrane beta strand</keyword>
<evidence type="ECO:0000256" key="8">
    <source>
        <dbReference type="ARBA" id="ARBA00023170"/>
    </source>
</evidence>
<keyword evidence="8 15" id="KW-0675">Receptor</keyword>
<evidence type="ECO:0000256" key="3">
    <source>
        <dbReference type="ARBA" id="ARBA00022448"/>
    </source>
</evidence>
<keyword evidence="12" id="KW-0732">Signal</keyword>
<dbReference type="InterPro" id="IPR039426">
    <property type="entry name" value="TonB-dep_rcpt-like"/>
</dbReference>
<evidence type="ECO:0000256" key="1">
    <source>
        <dbReference type="ARBA" id="ARBA00004571"/>
    </source>
</evidence>
<keyword evidence="9 10" id="KW-0998">Cell outer membrane</keyword>
<evidence type="ECO:0000256" key="4">
    <source>
        <dbReference type="ARBA" id="ARBA00022452"/>
    </source>
</evidence>
<feature type="domain" description="TonB-dependent receptor-like beta-barrel" evidence="13">
    <location>
        <begin position="386"/>
        <end position="914"/>
    </location>
</feature>
<name>A0ABW7H5X3_9BURK</name>
<dbReference type="SUPFAM" id="SSF56935">
    <property type="entry name" value="Porins"/>
    <property type="match status" value="1"/>
</dbReference>
<keyword evidence="5 10" id="KW-0812">Transmembrane</keyword>
<evidence type="ECO:0000256" key="10">
    <source>
        <dbReference type="PROSITE-ProRule" id="PRU01360"/>
    </source>
</evidence>
<reference evidence="15 16" key="1">
    <citation type="submission" date="2024-08" db="EMBL/GenBank/DDBJ databases">
        <authorList>
            <person name="Lu H."/>
        </authorList>
    </citation>
    <scope>NUCLEOTIDE SEQUENCE [LARGE SCALE GENOMIC DNA]</scope>
    <source>
        <strain evidence="15 16">BYS78W</strain>
    </source>
</reference>
<evidence type="ECO:0000256" key="12">
    <source>
        <dbReference type="SAM" id="SignalP"/>
    </source>
</evidence>
<dbReference type="Proteomes" id="UP001606134">
    <property type="component" value="Unassembled WGS sequence"/>
</dbReference>
<evidence type="ECO:0000256" key="6">
    <source>
        <dbReference type="ARBA" id="ARBA00023077"/>
    </source>
</evidence>
<dbReference type="InterPro" id="IPR012910">
    <property type="entry name" value="Plug_dom"/>
</dbReference>
<protein>
    <submittedName>
        <fullName evidence="15">TonB-dependent receptor domain-containing protein</fullName>
    </submittedName>
</protein>
<comment type="subcellular location">
    <subcellularLocation>
        <location evidence="1 10">Cell outer membrane</location>
        <topology evidence="1 10">Multi-pass membrane protein</topology>
    </subcellularLocation>
</comment>
<dbReference type="Pfam" id="PF00593">
    <property type="entry name" value="TonB_dep_Rec_b-barrel"/>
    <property type="match status" value="1"/>
</dbReference>
<evidence type="ECO:0000256" key="9">
    <source>
        <dbReference type="ARBA" id="ARBA00023237"/>
    </source>
</evidence>
<dbReference type="PANTHER" id="PTHR47234">
    <property type="match status" value="1"/>
</dbReference>
<evidence type="ECO:0000259" key="13">
    <source>
        <dbReference type="Pfam" id="PF00593"/>
    </source>
</evidence>
<comment type="similarity">
    <text evidence="2 10 11">Belongs to the TonB-dependent receptor family.</text>
</comment>
<evidence type="ECO:0000313" key="16">
    <source>
        <dbReference type="Proteomes" id="UP001606134"/>
    </source>
</evidence>
<evidence type="ECO:0000313" key="15">
    <source>
        <dbReference type="EMBL" id="MFG6485161.1"/>
    </source>
</evidence>
<evidence type="ECO:0000256" key="11">
    <source>
        <dbReference type="RuleBase" id="RU003357"/>
    </source>
</evidence>
<gene>
    <name evidence="15" type="ORF">ACG04R_00680</name>
</gene>
<organism evidence="15 16">
    <name type="scientific">Pelomonas candidula</name>
    <dbReference type="NCBI Taxonomy" id="3299025"/>
    <lineage>
        <taxon>Bacteria</taxon>
        <taxon>Pseudomonadati</taxon>
        <taxon>Pseudomonadota</taxon>
        <taxon>Betaproteobacteria</taxon>
        <taxon>Burkholderiales</taxon>
        <taxon>Sphaerotilaceae</taxon>
        <taxon>Roseateles</taxon>
    </lineage>
</organism>
<dbReference type="InterPro" id="IPR000531">
    <property type="entry name" value="Beta-barrel_TonB"/>
</dbReference>
<evidence type="ECO:0000256" key="5">
    <source>
        <dbReference type="ARBA" id="ARBA00022692"/>
    </source>
</evidence>
<dbReference type="InterPro" id="IPR036942">
    <property type="entry name" value="Beta-barrel_TonB_sf"/>
</dbReference>
<dbReference type="RefSeq" id="WP_394405576.1">
    <property type="nucleotide sequence ID" value="NZ_JBIGIC010000001.1"/>
</dbReference>
<dbReference type="EMBL" id="JBIGIC010000001">
    <property type="protein sequence ID" value="MFG6485161.1"/>
    <property type="molecule type" value="Genomic_DNA"/>
</dbReference>
<dbReference type="PROSITE" id="PS52016">
    <property type="entry name" value="TONB_DEPENDENT_REC_3"/>
    <property type="match status" value="1"/>
</dbReference>
<dbReference type="PANTHER" id="PTHR47234:SF2">
    <property type="entry name" value="TONB-DEPENDENT RECEPTOR"/>
    <property type="match status" value="1"/>
</dbReference>
<comment type="caution">
    <text evidence="15">The sequence shown here is derived from an EMBL/GenBank/DDBJ whole genome shotgun (WGS) entry which is preliminary data.</text>
</comment>
<keyword evidence="7 10" id="KW-0472">Membrane</keyword>
<feature type="domain" description="TonB-dependent receptor plug" evidence="14">
    <location>
        <begin position="52"/>
        <end position="168"/>
    </location>
</feature>
<accession>A0ABW7H5X3</accession>
<keyword evidence="6 11" id="KW-0798">TonB box</keyword>
<evidence type="ECO:0000259" key="14">
    <source>
        <dbReference type="Pfam" id="PF07715"/>
    </source>
</evidence>
<dbReference type="InterPro" id="IPR037066">
    <property type="entry name" value="Plug_dom_sf"/>
</dbReference>
<evidence type="ECO:0000256" key="2">
    <source>
        <dbReference type="ARBA" id="ARBA00009810"/>
    </source>
</evidence>
<feature type="chain" id="PRO_5046874338" evidence="12">
    <location>
        <begin position="25"/>
        <end position="955"/>
    </location>
</feature>
<dbReference type="Gene3D" id="2.40.170.20">
    <property type="entry name" value="TonB-dependent receptor, beta-barrel domain"/>
    <property type="match status" value="1"/>
</dbReference>